<dbReference type="Proteomes" id="UP000042527">
    <property type="component" value="Unassembled WGS sequence"/>
</dbReference>
<reference evidence="2" key="1">
    <citation type="submission" date="2015-01" db="EMBL/GenBank/DDBJ databases">
        <authorList>
            <person name="Manzoor Shahid"/>
            <person name="Zubair Saima"/>
        </authorList>
    </citation>
    <scope>NUCLEOTIDE SEQUENCE [LARGE SCALE GENOMIC DNA]</scope>
    <source>
        <strain evidence="2">V1</strain>
    </source>
</reference>
<dbReference type="AlphaFoldDB" id="A0A0B7GVF4"/>
<accession>A0A0B7GVF4</accession>
<protein>
    <submittedName>
        <fullName evidence="1">Uncharacterized protein</fullName>
    </submittedName>
</protein>
<sequence length="42" mass="4937">MSTLQKCCFRTGPTRVLNLFQKQLKVHYIKEIGIKTQTLEIK</sequence>
<gene>
    <name evidence="1" type="ORF">TPHV1_10324</name>
</gene>
<evidence type="ECO:0000313" key="2">
    <source>
        <dbReference type="Proteomes" id="UP000042527"/>
    </source>
</evidence>
<name>A0A0B7GVF4_TREPH</name>
<evidence type="ECO:0000313" key="1">
    <source>
        <dbReference type="EMBL" id="CEM60656.1"/>
    </source>
</evidence>
<keyword evidence="2" id="KW-1185">Reference proteome</keyword>
<organism evidence="1 2">
    <name type="scientific">Treponema phagedenis</name>
    <dbReference type="NCBI Taxonomy" id="162"/>
    <lineage>
        <taxon>Bacteria</taxon>
        <taxon>Pseudomonadati</taxon>
        <taxon>Spirochaetota</taxon>
        <taxon>Spirochaetia</taxon>
        <taxon>Spirochaetales</taxon>
        <taxon>Treponemataceae</taxon>
        <taxon>Treponema</taxon>
    </lineage>
</organism>
<dbReference type="EMBL" id="CDNC01000001">
    <property type="protein sequence ID" value="CEM60656.1"/>
    <property type="molecule type" value="Genomic_DNA"/>
</dbReference>
<proteinExistence type="predicted"/>